<name>A0A8K1LMW0_9PASS</name>
<protein>
    <recommendedName>
        <fullName evidence="3">Reverse transcriptase domain-containing protein</fullName>
    </recommendedName>
</protein>
<evidence type="ECO:0008006" key="3">
    <source>
        <dbReference type="Google" id="ProtNLM"/>
    </source>
</evidence>
<organism evidence="1 2">
    <name type="scientific">Zosterops borbonicus</name>
    <dbReference type="NCBI Taxonomy" id="364589"/>
    <lineage>
        <taxon>Eukaryota</taxon>
        <taxon>Metazoa</taxon>
        <taxon>Chordata</taxon>
        <taxon>Craniata</taxon>
        <taxon>Vertebrata</taxon>
        <taxon>Euteleostomi</taxon>
        <taxon>Archelosauria</taxon>
        <taxon>Archosauria</taxon>
        <taxon>Dinosauria</taxon>
        <taxon>Saurischia</taxon>
        <taxon>Theropoda</taxon>
        <taxon>Coelurosauria</taxon>
        <taxon>Aves</taxon>
        <taxon>Neognathae</taxon>
        <taxon>Neoaves</taxon>
        <taxon>Telluraves</taxon>
        <taxon>Australaves</taxon>
        <taxon>Passeriformes</taxon>
        <taxon>Sylvioidea</taxon>
        <taxon>Zosteropidae</taxon>
        <taxon>Zosterops</taxon>
    </lineage>
</organism>
<dbReference type="OrthoDB" id="416454at2759"/>
<dbReference type="AlphaFoldDB" id="A0A8K1LMW0"/>
<dbReference type="Proteomes" id="UP000796761">
    <property type="component" value="Unassembled WGS sequence"/>
</dbReference>
<evidence type="ECO:0000313" key="1">
    <source>
        <dbReference type="EMBL" id="TRZ19383.1"/>
    </source>
</evidence>
<accession>A0A8K1LMW0</accession>
<comment type="caution">
    <text evidence="1">The sequence shown here is derived from an EMBL/GenBank/DDBJ whole genome shotgun (WGS) entry which is preliminary data.</text>
</comment>
<proteinExistence type="predicted"/>
<reference evidence="1" key="1">
    <citation type="submission" date="2019-04" db="EMBL/GenBank/DDBJ databases">
        <title>Genome assembly of Zosterops borbonicus 15179.</title>
        <authorList>
            <person name="Leroy T."/>
            <person name="Anselmetti Y."/>
            <person name="Tilak M.-K."/>
            <person name="Nabholz B."/>
        </authorList>
    </citation>
    <scope>NUCLEOTIDE SEQUENCE</scope>
    <source>
        <strain evidence="1">HGM_15179</strain>
        <tissue evidence="1">Muscle</tissue>
    </source>
</reference>
<keyword evidence="2" id="KW-1185">Reference proteome</keyword>
<sequence length="125" mass="14243">MRQRLVDVVYLDFSKAFDTVFHGIPLEKLEAHGLDRCSLCWVRNWLDGWGQRLVVNSAVSSWQPVIIAVPWESVLGLVHFNIFIGDLEGGIETTISRCGYDTKLGGNVDLLEDRRSLQRDLDRLD</sequence>
<gene>
    <name evidence="1" type="ORF">HGM15179_007711</name>
</gene>
<dbReference type="EMBL" id="SWJQ01000186">
    <property type="protein sequence ID" value="TRZ19383.1"/>
    <property type="molecule type" value="Genomic_DNA"/>
</dbReference>
<evidence type="ECO:0000313" key="2">
    <source>
        <dbReference type="Proteomes" id="UP000796761"/>
    </source>
</evidence>
<dbReference type="PANTHER" id="PTHR33332">
    <property type="entry name" value="REVERSE TRANSCRIPTASE DOMAIN-CONTAINING PROTEIN"/>
    <property type="match status" value="1"/>
</dbReference>